<proteinExistence type="predicted"/>
<reference evidence="2" key="2">
    <citation type="journal article" date="2015" name="Fish Shellfish Immunol.">
        <title>Early steps in the European eel (Anguilla anguilla)-Vibrio vulnificus interaction in the gills: Role of the RtxA13 toxin.</title>
        <authorList>
            <person name="Callol A."/>
            <person name="Pajuelo D."/>
            <person name="Ebbesson L."/>
            <person name="Teles M."/>
            <person name="MacKenzie S."/>
            <person name="Amaro C."/>
        </authorList>
    </citation>
    <scope>NUCLEOTIDE SEQUENCE</scope>
</reference>
<dbReference type="AlphaFoldDB" id="A0A0E9UX90"/>
<name>A0A0E9UX90_ANGAN</name>
<organism evidence="2">
    <name type="scientific">Anguilla anguilla</name>
    <name type="common">European freshwater eel</name>
    <name type="synonym">Muraena anguilla</name>
    <dbReference type="NCBI Taxonomy" id="7936"/>
    <lineage>
        <taxon>Eukaryota</taxon>
        <taxon>Metazoa</taxon>
        <taxon>Chordata</taxon>
        <taxon>Craniata</taxon>
        <taxon>Vertebrata</taxon>
        <taxon>Euteleostomi</taxon>
        <taxon>Actinopterygii</taxon>
        <taxon>Neopterygii</taxon>
        <taxon>Teleostei</taxon>
        <taxon>Anguilliformes</taxon>
        <taxon>Anguillidae</taxon>
        <taxon>Anguilla</taxon>
    </lineage>
</organism>
<protein>
    <submittedName>
        <fullName evidence="2">Uncharacterized protein</fullName>
    </submittedName>
</protein>
<feature type="chain" id="PRO_5002434142" evidence="1">
    <location>
        <begin position="17"/>
        <end position="48"/>
    </location>
</feature>
<accession>A0A0E9UX90</accession>
<sequence length="48" mass="5419">MHFHFCLLGACRVALASSLLAVAHNSIKLHLHQPNILFIIILADKQWL</sequence>
<feature type="signal peptide" evidence="1">
    <location>
        <begin position="1"/>
        <end position="16"/>
    </location>
</feature>
<evidence type="ECO:0000256" key="1">
    <source>
        <dbReference type="SAM" id="SignalP"/>
    </source>
</evidence>
<reference evidence="2" key="1">
    <citation type="submission" date="2014-11" db="EMBL/GenBank/DDBJ databases">
        <authorList>
            <person name="Amaro Gonzalez C."/>
        </authorList>
    </citation>
    <scope>NUCLEOTIDE SEQUENCE</scope>
</reference>
<dbReference type="EMBL" id="GBXM01038150">
    <property type="protein sequence ID" value="JAH70427.1"/>
    <property type="molecule type" value="Transcribed_RNA"/>
</dbReference>
<keyword evidence="1" id="KW-0732">Signal</keyword>
<evidence type="ECO:0000313" key="2">
    <source>
        <dbReference type="EMBL" id="JAH70427.1"/>
    </source>
</evidence>